<dbReference type="Proteomes" id="UP001528912">
    <property type="component" value="Unassembled WGS sequence"/>
</dbReference>
<dbReference type="RefSeq" id="WP_277191545.1">
    <property type="nucleotide sequence ID" value="NZ_JAROAV010000023.1"/>
</dbReference>
<gene>
    <name evidence="1" type="ORF">P4R38_06680</name>
</gene>
<keyword evidence="2" id="KW-1185">Reference proteome</keyword>
<comment type="caution">
    <text evidence="1">The sequence shown here is derived from an EMBL/GenBank/DDBJ whole genome shotgun (WGS) entry which is preliminary data.</text>
</comment>
<accession>A0ABT6C6G9</accession>
<organism evidence="1 2">
    <name type="scientific">Luteipulveratus flavus</name>
    <dbReference type="NCBI Taxonomy" id="3031728"/>
    <lineage>
        <taxon>Bacteria</taxon>
        <taxon>Bacillati</taxon>
        <taxon>Actinomycetota</taxon>
        <taxon>Actinomycetes</taxon>
        <taxon>Micrococcales</taxon>
        <taxon>Dermacoccaceae</taxon>
        <taxon>Luteipulveratus</taxon>
    </lineage>
</organism>
<evidence type="ECO:0000313" key="2">
    <source>
        <dbReference type="Proteomes" id="UP001528912"/>
    </source>
</evidence>
<dbReference type="EMBL" id="JAROAV010000023">
    <property type="protein sequence ID" value="MDF8263922.1"/>
    <property type="molecule type" value="Genomic_DNA"/>
</dbReference>
<reference evidence="1 2" key="1">
    <citation type="submission" date="2023-03" db="EMBL/GenBank/DDBJ databases">
        <title>YIM 133296 draft genome.</title>
        <authorList>
            <person name="Xiong L."/>
        </authorList>
    </citation>
    <scope>NUCLEOTIDE SEQUENCE [LARGE SCALE GENOMIC DNA]</scope>
    <source>
        <strain evidence="1 2">YIM 133296</strain>
    </source>
</reference>
<proteinExistence type="predicted"/>
<protein>
    <recommendedName>
        <fullName evidence="3">DUF4189 domain-containing protein</fullName>
    </recommendedName>
</protein>
<evidence type="ECO:0000313" key="1">
    <source>
        <dbReference type="EMBL" id="MDF8263922.1"/>
    </source>
</evidence>
<name>A0ABT6C6G9_9MICO</name>
<evidence type="ECO:0008006" key="3">
    <source>
        <dbReference type="Google" id="ProtNLM"/>
    </source>
</evidence>
<sequence>MISAERTVGGLAAVVVLAGGALLMSGAGNGLLPARSTLPPCEQQPSYADAQRALGQHPDDVRALRAVGSGVDVAATRTCGAAARGVITVRYGTDEEKAAIERVVNTHDGFGVPIDVARR</sequence>